<dbReference type="Pfam" id="PF08533">
    <property type="entry name" value="Glyco_hydro_42C"/>
    <property type="match status" value="1"/>
</dbReference>
<dbReference type="EC" id="3.2.1.23" evidence="3 8"/>
<evidence type="ECO:0000256" key="7">
    <source>
        <dbReference type="ARBA" id="ARBA00023295"/>
    </source>
</evidence>
<dbReference type="InterPro" id="IPR013739">
    <property type="entry name" value="Beta_galactosidase_C"/>
</dbReference>
<dbReference type="InterPro" id="IPR017853">
    <property type="entry name" value="GH"/>
</dbReference>
<dbReference type="InterPro" id="IPR003476">
    <property type="entry name" value="Glyco_hydro_42"/>
</dbReference>
<dbReference type="GO" id="GO:0006012">
    <property type="term" value="P:galactose metabolic process"/>
    <property type="evidence" value="ECO:0007669"/>
    <property type="project" value="InterPro"/>
</dbReference>
<keyword evidence="4 11" id="KW-0479">Metal-binding</keyword>
<evidence type="ECO:0000256" key="1">
    <source>
        <dbReference type="ARBA" id="ARBA00001412"/>
    </source>
</evidence>
<comment type="similarity">
    <text evidence="2 8">Belongs to the glycosyl hydrolase 42 family.</text>
</comment>
<dbReference type="Gene3D" id="3.40.50.880">
    <property type="match status" value="1"/>
</dbReference>
<feature type="domain" description="Beta-galactosidase trimerisation" evidence="13">
    <location>
        <begin position="405"/>
        <end position="607"/>
    </location>
</feature>
<reference evidence="15 16" key="1">
    <citation type="submission" date="2020-02" db="EMBL/GenBank/DDBJ databases">
        <title>Draft genome sequence of Limisphaera ngatamarikiensis NGM72.4T, a thermophilic Verrucomicrobia grouped in subdivision 3.</title>
        <authorList>
            <person name="Carere C.R."/>
            <person name="Steen J."/>
            <person name="Hugenholtz P."/>
            <person name="Stott M.B."/>
        </authorList>
    </citation>
    <scope>NUCLEOTIDE SEQUENCE [LARGE SCALE GENOMIC DNA]</scope>
    <source>
        <strain evidence="15 16">NGM72.4</strain>
    </source>
</reference>
<evidence type="ECO:0000256" key="9">
    <source>
        <dbReference type="PIRSR" id="PIRSR001084-1"/>
    </source>
</evidence>
<evidence type="ECO:0000256" key="11">
    <source>
        <dbReference type="PIRSR" id="PIRSR001084-3"/>
    </source>
</evidence>
<evidence type="ECO:0000259" key="12">
    <source>
        <dbReference type="Pfam" id="PF02449"/>
    </source>
</evidence>
<comment type="caution">
    <text evidence="15">The sequence shown here is derived from an EMBL/GenBank/DDBJ whole genome shotgun (WGS) entry which is preliminary data.</text>
</comment>
<evidence type="ECO:0000256" key="8">
    <source>
        <dbReference type="PIRNR" id="PIRNR001084"/>
    </source>
</evidence>
<sequence>MYFGVDYYPEHWVPPYGGTPENPEASWGEDIALMKEAGFNVVRMGEFTWGLVEPEEGQYDFGWMRRIMDLLHEAGIRVILATPTAAPPLWLTRKHPEILPVDEAGHLLHPGTRRAVCLCSDAFWDYSRKIVTAMAQALGDHPALLAWQIDNAIGGHDTEESFNEASREEWHLWLKAKYETIQQLNDALGLRHWGQVASDWEEVPMPQRAPAPHNPGLVLDWRRFCSDTIVQYVRMQAEILRQITPHAPVTTNLKPAEFRFDHFDLAEVLDFIGIQSAAALRPRSAETAFEIDLLRSLKKTDIRTPDGGQGFWVLEHKAGHVTWQEVNSLVRPGVLRLFTYQLISRGADAILFFRWRQPRFGPEQFHGAVMSHHMRKDYRVYREICQLGEEMKLLAPIIKGTRVVADVAILFSHDNDWALQEPTHPNRHFHLREHLALIYGALHDRNIPVEFARPGDDLTRYKLVFAPSLFLLSSAEAQVLKYYVENGGVLVGTFCTGLVDEHHIAPADGYPHDLMDLFGLEVLEFDALPPDAENHLSFKGGFQTSHLHSARIWCDIIEPRGCQILATYTKDFYAGKPAITLNNYGNGKAIYIGTLSGREFYGDLVNWLRTLCGIHPLLKVPEAVEVSLRQKDDVKVYFLLNHHGQQVRIQFLKPMHDYLTGTTITGSYDLPPHGVLVLDERPAPPKPTA</sequence>
<dbReference type="GO" id="GO:0004565">
    <property type="term" value="F:beta-galactosidase activity"/>
    <property type="evidence" value="ECO:0007669"/>
    <property type="project" value="UniProtKB-EC"/>
</dbReference>
<dbReference type="Gene3D" id="2.60.40.1180">
    <property type="entry name" value="Golgi alpha-mannosidase II"/>
    <property type="match status" value="1"/>
</dbReference>
<feature type="active site" description="Nucleophile" evidence="9">
    <location>
        <position position="315"/>
    </location>
</feature>
<proteinExistence type="inferred from homology"/>
<dbReference type="CDD" id="cd03143">
    <property type="entry name" value="A4_beta-galactosidase_middle_domain"/>
    <property type="match status" value="1"/>
</dbReference>
<dbReference type="Pfam" id="PF02449">
    <property type="entry name" value="Glyco_hydro_42"/>
    <property type="match status" value="1"/>
</dbReference>
<evidence type="ECO:0000256" key="2">
    <source>
        <dbReference type="ARBA" id="ARBA00005940"/>
    </source>
</evidence>
<evidence type="ECO:0000256" key="5">
    <source>
        <dbReference type="ARBA" id="ARBA00022801"/>
    </source>
</evidence>
<dbReference type="PANTHER" id="PTHR36447:SF2">
    <property type="entry name" value="BETA-GALACTOSIDASE YESZ"/>
    <property type="match status" value="1"/>
</dbReference>
<feature type="domain" description="Glycoside hydrolase family 42 N-terminal" evidence="12">
    <location>
        <begin position="6"/>
        <end position="392"/>
    </location>
</feature>
<accession>A0A6M1RXS5</accession>
<dbReference type="InterPro" id="IPR013529">
    <property type="entry name" value="Glyco_hydro_42_N"/>
</dbReference>
<evidence type="ECO:0000256" key="10">
    <source>
        <dbReference type="PIRSR" id="PIRSR001084-2"/>
    </source>
</evidence>
<gene>
    <name evidence="15" type="ORF">G4L39_01015</name>
</gene>
<name>A0A6M1RXS5_9BACT</name>
<dbReference type="SUPFAM" id="SSF51445">
    <property type="entry name" value="(Trans)glycosidases"/>
    <property type="match status" value="1"/>
</dbReference>
<dbReference type="Gene3D" id="3.20.20.80">
    <property type="entry name" value="Glycosidases"/>
    <property type="match status" value="1"/>
</dbReference>
<feature type="domain" description="Beta-galactosidase C-terminal" evidence="14">
    <location>
        <begin position="624"/>
        <end position="679"/>
    </location>
</feature>
<dbReference type="InterPro" id="IPR013738">
    <property type="entry name" value="Beta_galactosidase_Trimer"/>
</dbReference>
<dbReference type="AlphaFoldDB" id="A0A6M1RXS5"/>
<organism evidence="15 16">
    <name type="scientific">Limisphaera ngatamarikiensis</name>
    <dbReference type="NCBI Taxonomy" id="1324935"/>
    <lineage>
        <taxon>Bacteria</taxon>
        <taxon>Pseudomonadati</taxon>
        <taxon>Verrucomicrobiota</taxon>
        <taxon>Verrucomicrobiia</taxon>
        <taxon>Limisphaerales</taxon>
        <taxon>Limisphaeraceae</taxon>
        <taxon>Limisphaera</taxon>
    </lineage>
</organism>
<keyword evidence="6 11" id="KW-0862">Zinc</keyword>
<evidence type="ECO:0000259" key="13">
    <source>
        <dbReference type="Pfam" id="PF08532"/>
    </source>
</evidence>
<evidence type="ECO:0000256" key="6">
    <source>
        <dbReference type="ARBA" id="ARBA00022833"/>
    </source>
</evidence>
<dbReference type="SUPFAM" id="SSF52317">
    <property type="entry name" value="Class I glutamine amidotransferase-like"/>
    <property type="match status" value="1"/>
</dbReference>
<dbReference type="InterPro" id="IPR029062">
    <property type="entry name" value="Class_I_gatase-like"/>
</dbReference>
<keyword evidence="7 8" id="KW-0326">Glycosidase</keyword>
<dbReference type="GO" id="GO:0009341">
    <property type="term" value="C:beta-galactosidase complex"/>
    <property type="evidence" value="ECO:0007669"/>
    <property type="project" value="InterPro"/>
</dbReference>
<evidence type="ECO:0000313" key="16">
    <source>
        <dbReference type="Proteomes" id="UP000477311"/>
    </source>
</evidence>
<dbReference type="InterPro" id="IPR013780">
    <property type="entry name" value="Glyco_hydro_b"/>
</dbReference>
<dbReference type="Proteomes" id="UP000477311">
    <property type="component" value="Unassembled WGS sequence"/>
</dbReference>
<feature type="binding site" evidence="10">
    <location>
        <position position="323"/>
    </location>
    <ligand>
        <name>substrate</name>
    </ligand>
</feature>
<keyword evidence="5 8" id="KW-0378">Hydrolase</keyword>
<protein>
    <recommendedName>
        <fullName evidence="3 8">Beta-galactosidase</fullName>
        <shortName evidence="8">Beta-gal</shortName>
        <ecNumber evidence="3 8">3.2.1.23</ecNumber>
    </recommendedName>
</protein>
<feature type="binding site" evidence="11">
    <location>
        <position position="117"/>
    </location>
    <ligand>
        <name>Zn(2+)</name>
        <dbReference type="ChEBI" id="CHEBI:29105"/>
    </ligand>
</feature>
<dbReference type="GO" id="GO:0046872">
    <property type="term" value="F:metal ion binding"/>
    <property type="evidence" value="ECO:0007669"/>
    <property type="project" value="UniProtKB-KW"/>
</dbReference>
<feature type="binding site" evidence="10">
    <location>
        <position position="151"/>
    </location>
    <ligand>
        <name>substrate</name>
    </ligand>
</feature>
<evidence type="ECO:0000256" key="4">
    <source>
        <dbReference type="ARBA" id="ARBA00022723"/>
    </source>
</evidence>
<comment type="catalytic activity">
    <reaction evidence="1 8">
        <text>Hydrolysis of terminal non-reducing beta-D-galactose residues in beta-D-galactosides.</text>
        <dbReference type="EC" id="3.2.1.23"/>
    </reaction>
</comment>
<evidence type="ECO:0000259" key="14">
    <source>
        <dbReference type="Pfam" id="PF08533"/>
    </source>
</evidence>
<dbReference type="Pfam" id="PF08532">
    <property type="entry name" value="Glyco_hydro_42M"/>
    <property type="match status" value="1"/>
</dbReference>
<feature type="binding site" evidence="10">
    <location>
        <position position="113"/>
    </location>
    <ligand>
        <name>substrate</name>
    </ligand>
</feature>
<evidence type="ECO:0000313" key="15">
    <source>
        <dbReference type="EMBL" id="NGO37980.1"/>
    </source>
</evidence>
<dbReference type="RefSeq" id="WP_165105252.1">
    <property type="nucleotide sequence ID" value="NZ_JAAKYA010000006.1"/>
</dbReference>
<evidence type="ECO:0000256" key="3">
    <source>
        <dbReference type="ARBA" id="ARBA00012756"/>
    </source>
</evidence>
<dbReference type="PANTHER" id="PTHR36447">
    <property type="entry name" value="BETA-GALACTOSIDASE GANA"/>
    <property type="match status" value="1"/>
</dbReference>
<dbReference type="PIRSF" id="PIRSF001084">
    <property type="entry name" value="B-galactosidase"/>
    <property type="match status" value="1"/>
</dbReference>
<dbReference type="EMBL" id="JAAKYA010000006">
    <property type="protein sequence ID" value="NGO37980.1"/>
    <property type="molecule type" value="Genomic_DNA"/>
</dbReference>
<keyword evidence="16" id="KW-1185">Reference proteome</keyword>